<comment type="caution">
    <text evidence="3">The sequence shown here is derived from an EMBL/GenBank/DDBJ whole genome shotgun (WGS) entry which is preliminary data.</text>
</comment>
<feature type="transmembrane region" description="Helical" evidence="1">
    <location>
        <begin position="312"/>
        <end position="332"/>
    </location>
</feature>
<dbReference type="PANTHER" id="PTHR23028">
    <property type="entry name" value="ACETYLTRANSFERASE"/>
    <property type="match status" value="1"/>
</dbReference>
<sequence>MTPHRYSYLDGLRGIAAFFVLVRHTEPFWNFTFPRSYLAVDIFFILSGFVISMAYDEKLRKKSLQPLEFLKVRVIRLYPVLFLSLIVSISIFIYQWQSGRPSLTPQTFSLVALFALFLIPIKVSGYASLFVINGPFWSLFYEIIANAIYAFIRPLLRGRLLLLSIAGFGVIVCAGAFAHHDLDVGFNWGVVSMGAGFSRAMLGIFIGLLLHRKFAFFEKHIKKLPPTFSIIVMCAIFCSPTFGKWSPLVDIAAIFVLFPLCVYWGAVPDGDKKYPVLQALGSASYPLYVLHVPLGYVFAVAFQPVFAKYAPFSGIAFALMLIALSIAVEKVYDIPVRRWLSSRLLARRKNYAATPEAT</sequence>
<name>A0A7X4GLM7_9BURK</name>
<dbReference type="InterPro" id="IPR002656">
    <property type="entry name" value="Acyl_transf_3_dom"/>
</dbReference>
<keyword evidence="3" id="KW-0808">Transferase</keyword>
<feature type="transmembrane region" description="Helical" evidence="1">
    <location>
        <begin position="287"/>
        <end position="306"/>
    </location>
</feature>
<dbReference type="Pfam" id="PF01757">
    <property type="entry name" value="Acyl_transf_3"/>
    <property type="match status" value="1"/>
</dbReference>
<evidence type="ECO:0000256" key="1">
    <source>
        <dbReference type="SAM" id="Phobius"/>
    </source>
</evidence>
<feature type="transmembrane region" description="Helical" evidence="1">
    <location>
        <begin position="223"/>
        <end position="242"/>
    </location>
</feature>
<proteinExistence type="predicted"/>
<dbReference type="AlphaFoldDB" id="A0A7X4GLM7"/>
<dbReference type="EMBL" id="WWCK01000001">
    <property type="protein sequence ID" value="MYM65281.1"/>
    <property type="molecule type" value="Genomic_DNA"/>
</dbReference>
<keyword evidence="4" id="KW-1185">Reference proteome</keyword>
<dbReference type="RefSeq" id="WP_161011911.1">
    <property type="nucleotide sequence ID" value="NZ_WWCK01000001.1"/>
</dbReference>
<protein>
    <submittedName>
        <fullName evidence="3">Acyltransferase family protein</fullName>
    </submittedName>
</protein>
<feature type="transmembrane region" description="Helical" evidence="1">
    <location>
        <begin position="108"/>
        <end position="129"/>
    </location>
</feature>
<evidence type="ECO:0000313" key="4">
    <source>
        <dbReference type="Proteomes" id="UP000450012"/>
    </source>
</evidence>
<feature type="transmembrane region" description="Helical" evidence="1">
    <location>
        <begin position="248"/>
        <end position="266"/>
    </location>
</feature>
<evidence type="ECO:0000259" key="2">
    <source>
        <dbReference type="Pfam" id="PF01757"/>
    </source>
</evidence>
<dbReference type="GO" id="GO:0016747">
    <property type="term" value="F:acyltransferase activity, transferring groups other than amino-acyl groups"/>
    <property type="evidence" value="ECO:0007669"/>
    <property type="project" value="InterPro"/>
</dbReference>
<feature type="domain" description="Acyltransferase 3" evidence="2">
    <location>
        <begin position="7"/>
        <end position="327"/>
    </location>
</feature>
<feature type="transmembrane region" description="Helical" evidence="1">
    <location>
        <begin position="159"/>
        <end position="178"/>
    </location>
</feature>
<feature type="transmembrane region" description="Helical" evidence="1">
    <location>
        <begin position="36"/>
        <end position="55"/>
    </location>
</feature>
<keyword evidence="1" id="KW-1133">Transmembrane helix</keyword>
<organism evidence="3 4">
    <name type="scientific">Duganella rivi</name>
    <dbReference type="NCBI Taxonomy" id="2666083"/>
    <lineage>
        <taxon>Bacteria</taxon>
        <taxon>Pseudomonadati</taxon>
        <taxon>Pseudomonadota</taxon>
        <taxon>Betaproteobacteria</taxon>
        <taxon>Burkholderiales</taxon>
        <taxon>Oxalobacteraceae</taxon>
        <taxon>Telluria group</taxon>
        <taxon>Duganella</taxon>
    </lineage>
</organism>
<dbReference type="PANTHER" id="PTHR23028:SF134">
    <property type="entry name" value="PUTATIVE (AFU_ORTHOLOGUE AFUA_4G08520)-RELATED"/>
    <property type="match status" value="1"/>
</dbReference>
<reference evidence="3 4" key="1">
    <citation type="submission" date="2019-12" db="EMBL/GenBank/DDBJ databases">
        <title>Novel species isolated from a subtropical stream in China.</title>
        <authorList>
            <person name="Lu H."/>
        </authorList>
    </citation>
    <scope>NUCLEOTIDE SEQUENCE [LARGE SCALE GENOMIC DNA]</scope>
    <source>
        <strain evidence="3 4">FT55W</strain>
    </source>
</reference>
<evidence type="ECO:0000313" key="3">
    <source>
        <dbReference type="EMBL" id="MYM65281.1"/>
    </source>
</evidence>
<dbReference type="InterPro" id="IPR050879">
    <property type="entry name" value="Acyltransferase_3"/>
</dbReference>
<feature type="transmembrane region" description="Helical" evidence="1">
    <location>
        <begin position="75"/>
        <end position="96"/>
    </location>
</feature>
<accession>A0A7X4GLM7</accession>
<feature type="transmembrane region" description="Helical" evidence="1">
    <location>
        <begin position="190"/>
        <end position="211"/>
    </location>
</feature>
<gene>
    <name evidence="3" type="ORF">GTP45_00350</name>
</gene>
<keyword evidence="3" id="KW-0012">Acyltransferase</keyword>
<keyword evidence="1" id="KW-0812">Transmembrane</keyword>
<keyword evidence="1" id="KW-0472">Membrane</keyword>
<dbReference type="Proteomes" id="UP000450012">
    <property type="component" value="Unassembled WGS sequence"/>
</dbReference>